<gene>
    <name evidence="1" type="ORF">rCG_40528</name>
</gene>
<sequence length="25" mass="2889">MLNSFTYCLRNQEVKDAIKKTLEGS</sequence>
<dbReference type="Proteomes" id="UP000234681">
    <property type="component" value="Chromosome 1"/>
</dbReference>
<evidence type="ECO:0000313" key="2">
    <source>
        <dbReference type="Proteomes" id="UP000234681"/>
    </source>
</evidence>
<accession>A6I7Q7</accession>
<evidence type="ECO:0000313" key="1">
    <source>
        <dbReference type="EMBL" id="EDM17973.1"/>
    </source>
</evidence>
<dbReference type="EMBL" id="CH473956">
    <property type="protein sequence ID" value="EDM17973.1"/>
    <property type="molecule type" value="Genomic_DNA"/>
</dbReference>
<proteinExistence type="predicted"/>
<name>A6I7Q7_RAT</name>
<reference evidence="1 2" key="1">
    <citation type="submission" date="2005-09" db="EMBL/GenBank/DDBJ databases">
        <authorList>
            <person name="Mural R.J."/>
            <person name="Li P.W."/>
            <person name="Adams M.D."/>
            <person name="Amanatides P.G."/>
            <person name="Baden-Tillson H."/>
            <person name="Barnstead M."/>
            <person name="Chin S.H."/>
            <person name="Dew I."/>
            <person name="Evans C.A."/>
            <person name="Ferriera S."/>
            <person name="Flanigan M."/>
            <person name="Fosler C."/>
            <person name="Glodek A."/>
            <person name="Gu Z."/>
            <person name="Holt R.A."/>
            <person name="Jennings D."/>
            <person name="Kraft C.L."/>
            <person name="Lu F."/>
            <person name="Nguyen T."/>
            <person name="Nusskern D.R."/>
            <person name="Pfannkoch C.M."/>
            <person name="Sitter C."/>
            <person name="Sutton G.G."/>
            <person name="Venter J.C."/>
            <person name="Wang Z."/>
            <person name="Woodage T."/>
            <person name="Zheng X.H."/>
            <person name="Zhong F."/>
        </authorList>
    </citation>
    <scope>NUCLEOTIDE SEQUENCE [LARGE SCALE GENOMIC DNA]</scope>
    <source>
        <strain>BN</strain>
        <strain evidence="2">Sprague-Dawley</strain>
    </source>
</reference>
<organism evidence="1 2">
    <name type="scientific">Rattus norvegicus</name>
    <name type="common">Rat</name>
    <dbReference type="NCBI Taxonomy" id="10116"/>
    <lineage>
        <taxon>Eukaryota</taxon>
        <taxon>Metazoa</taxon>
        <taxon>Chordata</taxon>
        <taxon>Craniata</taxon>
        <taxon>Vertebrata</taxon>
        <taxon>Euteleostomi</taxon>
        <taxon>Mammalia</taxon>
        <taxon>Eutheria</taxon>
        <taxon>Euarchontoglires</taxon>
        <taxon>Glires</taxon>
        <taxon>Rodentia</taxon>
        <taxon>Myomorpha</taxon>
        <taxon>Muroidea</taxon>
        <taxon>Muridae</taxon>
        <taxon>Murinae</taxon>
        <taxon>Rattus</taxon>
    </lineage>
</organism>
<protein>
    <submittedName>
        <fullName evidence="1">RCG40528</fullName>
    </submittedName>
</protein>
<dbReference type="AlphaFoldDB" id="A6I7Q7"/>